<proteinExistence type="predicted"/>
<keyword evidence="1" id="KW-1185">Reference proteome</keyword>
<dbReference type="WBParaSite" id="nRc.2.0.1.t22546-RA">
    <property type="protein sequence ID" value="nRc.2.0.1.t22546-RA"/>
    <property type="gene ID" value="nRc.2.0.1.g22546"/>
</dbReference>
<evidence type="ECO:0000313" key="2">
    <source>
        <dbReference type="WBParaSite" id="nRc.2.0.1.t22546-RA"/>
    </source>
</evidence>
<evidence type="ECO:0000313" key="1">
    <source>
        <dbReference type="Proteomes" id="UP000887565"/>
    </source>
</evidence>
<organism evidence="1 2">
    <name type="scientific">Romanomermis culicivorax</name>
    <name type="common">Nematode worm</name>
    <dbReference type="NCBI Taxonomy" id="13658"/>
    <lineage>
        <taxon>Eukaryota</taxon>
        <taxon>Metazoa</taxon>
        <taxon>Ecdysozoa</taxon>
        <taxon>Nematoda</taxon>
        <taxon>Enoplea</taxon>
        <taxon>Dorylaimia</taxon>
        <taxon>Mermithida</taxon>
        <taxon>Mermithoidea</taxon>
        <taxon>Mermithidae</taxon>
        <taxon>Romanomermis</taxon>
    </lineage>
</organism>
<protein>
    <submittedName>
        <fullName evidence="2">Uncharacterized protein</fullName>
    </submittedName>
</protein>
<reference evidence="2" key="1">
    <citation type="submission" date="2022-11" db="UniProtKB">
        <authorList>
            <consortium name="WormBaseParasite"/>
        </authorList>
    </citation>
    <scope>IDENTIFICATION</scope>
</reference>
<sequence>MPEIFMSEFVLVQMKPKFSFVLWTISFVSIEKFSTHRADSLGT</sequence>
<dbReference type="Proteomes" id="UP000887565">
    <property type="component" value="Unplaced"/>
</dbReference>
<dbReference type="AlphaFoldDB" id="A0A915JA37"/>
<name>A0A915JA37_ROMCU</name>
<accession>A0A915JA37</accession>